<gene>
    <name evidence="1" type="ORF">ETSY2_18200</name>
</gene>
<organism evidence="1 2">
    <name type="scientific">Candidatus Entotheonella gemina</name>
    <dbReference type="NCBI Taxonomy" id="1429439"/>
    <lineage>
        <taxon>Bacteria</taxon>
        <taxon>Pseudomonadati</taxon>
        <taxon>Nitrospinota/Tectimicrobiota group</taxon>
        <taxon>Candidatus Tectimicrobiota</taxon>
        <taxon>Candidatus Entotheonellia</taxon>
        <taxon>Candidatus Entotheonellales</taxon>
        <taxon>Candidatus Entotheonellaceae</taxon>
        <taxon>Candidatus Entotheonella</taxon>
    </lineage>
</organism>
<keyword evidence="2" id="KW-1185">Reference proteome</keyword>
<accession>W4M7T2</accession>
<protein>
    <submittedName>
        <fullName evidence="1">Uncharacterized protein</fullName>
    </submittedName>
</protein>
<proteinExistence type="predicted"/>
<evidence type="ECO:0000313" key="2">
    <source>
        <dbReference type="Proteomes" id="UP000019140"/>
    </source>
</evidence>
<evidence type="ECO:0000313" key="1">
    <source>
        <dbReference type="EMBL" id="ETX06260.1"/>
    </source>
</evidence>
<name>W4M7T2_9BACT</name>
<dbReference type="AlphaFoldDB" id="W4M7T2"/>
<comment type="caution">
    <text evidence="1">The sequence shown here is derived from an EMBL/GenBank/DDBJ whole genome shotgun (WGS) entry which is preliminary data.</text>
</comment>
<reference evidence="1 2" key="1">
    <citation type="journal article" date="2014" name="Nature">
        <title>An environmental bacterial taxon with a large and distinct metabolic repertoire.</title>
        <authorList>
            <person name="Wilson M.C."/>
            <person name="Mori T."/>
            <person name="Ruckert C."/>
            <person name="Uria A.R."/>
            <person name="Helf M.J."/>
            <person name="Takada K."/>
            <person name="Gernert C."/>
            <person name="Steffens U.A."/>
            <person name="Heycke N."/>
            <person name="Schmitt S."/>
            <person name="Rinke C."/>
            <person name="Helfrich E.J."/>
            <person name="Brachmann A.O."/>
            <person name="Gurgui C."/>
            <person name="Wakimoto T."/>
            <person name="Kracht M."/>
            <person name="Crusemann M."/>
            <person name="Hentschel U."/>
            <person name="Abe I."/>
            <person name="Matsunaga S."/>
            <person name="Kalinowski J."/>
            <person name="Takeyama H."/>
            <person name="Piel J."/>
        </authorList>
    </citation>
    <scope>NUCLEOTIDE SEQUENCE [LARGE SCALE GENOMIC DNA]</scope>
    <source>
        <strain evidence="2">TSY2</strain>
    </source>
</reference>
<dbReference type="Proteomes" id="UP000019140">
    <property type="component" value="Unassembled WGS sequence"/>
</dbReference>
<sequence length="44" mass="5124">MLRHSSAFLFCSFQKEQAKNMPSLMPPKNNCFIYVISYINEPVV</sequence>
<dbReference type="HOGENOM" id="CLU_3213835_0_0_7"/>
<dbReference type="EMBL" id="AZHX01000746">
    <property type="protein sequence ID" value="ETX06260.1"/>
    <property type="molecule type" value="Genomic_DNA"/>
</dbReference>